<evidence type="ECO:0000313" key="2">
    <source>
        <dbReference type="Proteomes" id="UP001148662"/>
    </source>
</evidence>
<reference evidence="1" key="1">
    <citation type="submission" date="2022-07" db="EMBL/GenBank/DDBJ databases">
        <title>Genome Sequence of Phlebia brevispora.</title>
        <authorList>
            <person name="Buettner E."/>
        </authorList>
    </citation>
    <scope>NUCLEOTIDE SEQUENCE</scope>
    <source>
        <strain evidence="1">MPL23</strain>
    </source>
</reference>
<comment type="caution">
    <text evidence="1">The sequence shown here is derived from an EMBL/GenBank/DDBJ whole genome shotgun (WGS) entry which is preliminary data.</text>
</comment>
<sequence length="80" mass="8960">MERCTKRNNYEPTDLSEPSFADETVLIVIKLGMLPEVNLNVAEVNEVLPEAEEGTEDQSLLEVFEKSSETACWPPVLFSS</sequence>
<dbReference type="Proteomes" id="UP001148662">
    <property type="component" value="Unassembled WGS sequence"/>
</dbReference>
<gene>
    <name evidence="1" type="ORF">NM688_g4780</name>
</gene>
<evidence type="ECO:0000313" key="1">
    <source>
        <dbReference type="EMBL" id="KAJ3551303.1"/>
    </source>
</evidence>
<organism evidence="1 2">
    <name type="scientific">Phlebia brevispora</name>
    <dbReference type="NCBI Taxonomy" id="194682"/>
    <lineage>
        <taxon>Eukaryota</taxon>
        <taxon>Fungi</taxon>
        <taxon>Dikarya</taxon>
        <taxon>Basidiomycota</taxon>
        <taxon>Agaricomycotina</taxon>
        <taxon>Agaricomycetes</taxon>
        <taxon>Polyporales</taxon>
        <taxon>Meruliaceae</taxon>
        <taxon>Phlebia</taxon>
    </lineage>
</organism>
<accession>A0ACC1T242</accession>
<name>A0ACC1T242_9APHY</name>
<protein>
    <submittedName>
        <fullName evidence="1">Uncharacterized protein</fullName>
    </submittedName>
</protein>
<dbReference type="EMBL" id="JANHOG010000821">
    <property type="protein sequence ID" value="KAJ3551303.1"/>
    <property type="molecule type" value="Genomic_DNA"/>
</dbReference>
<keyword evidence="2" id="KW-1185">Reference proteome</keyword>
<proteinExistence type="predicted"/>